<dbReference type="Pfam" id="PF13445">
    <property type="entry name" value="zf-RING_UBOX"/>
    <property type="match status" value="1"/>
</dbReference>
<evidence type="ECO:0000256" key="3">
    <source>
        <dbReference type="ARBA" id="ARBA00022833"/>
    </source>
</evidence>
<dbReference type="InterPro" id="IPR000315">
    <property type="entry name" value="Znf_B-box"/>
</dbReference>
<feature type="domain" description="B box-type" evidence="6">
    <location>
        <begin position="98"/>
        <end position="139"/>
    </location>
</feature>
<dbReference type="SMART" id="SM00589">
    <property type="entry name" value="PRY"/>
    <property type="match status" value="1"/>
</dbReference>
<dbReference type="SMART" id="SM00184">
    <property type="entry name" value="RING"/>
    <property type="match status" value="1"/>
</dbReference>
<dbReference type="InterPro" id="IPR003877">
    <property type="entry name" value="SPRY_dom"/>
</dbReference>
<dbReference type="PROSITE" id="PS50089">
    <property type="entry name" value="ZF_RING_2"/>
    <property type="match status" value="1"/>
</dbReference>
<dbReference type="InterPro" id="IPR027370">
    <property type="entry name" value="Znf-RING_euk"/>
</dbReference>
<organism evidence="8 9">
    <name type="scientific">Coilia grayii</name>
    <name type="common">Gray's grenadier anchovy</name>
    <dbReference type="NCBI Taxonomy" id="363190"/>
    <lineage>
        <taxon>Eukaryota</taxon>
        <taxon>Metazoa</taxon>
        <taxon>Chordata</taxon>
        <taxon>Craniata</taxon>
        <taxon>Vertebrata</taxon>
        <taxon>Euteleostomi</taxon>
        <taxon>Actinopterygii</taxon>
        <taxon>Neopterygii</taxon>
        <taxon>Teleostei</taxon>
        <taxon>Clupei</taxon>
        <taxon>Clupeiformes</taxon>
        <taxon>Clupeoidei</taxon>
        <taxon>Engraulidae</taxon>
        <taxon>Coilinae</taxon>
        <taxon>Coilia</taxon>
    </lineage>
</organism>
<dbReference type="InterPro" id="IPR013083">
    <property type="entry name" value="Znf_RING/FYVE/PHD"/>
</dbReference>
<dbReference type="Gene3D" id="2.60.120.920">
    <property type="match status" value="1"/>
</dbReference>
<sequence length="477" mass="54932">MKLKVEMMASRHAFVSEEDFSCPICYEIFKHPVLLSCSHSVCEACVKKFWRLKGSRECPVCRRKSASEEPPCNLALKNLCESLLQNKSQTPSSARCPKVGLRCISHNEMFKLFCLDDKTPICVVCQTSRKHSQHEFLPIDEAAEDYKEHLRIALKPLEEKLRLSNQVKLIYHQTSSHIKVQAQNTERQIRKEFEGLHQFLRDEQAARITALKAEERQKSHMMKLKIEKINKDIGTLSGTIKATEKEMLTEPALFLQVAQSTLSNLPQHPDCIGQAGCLISVAEHLGNLKFKLWEKMKDIIQYTPVVLDPNTAHPRLNLSSDLTSVSFGSAKRLPDNPERFDYWECVLGSEGFASGRHRWDVEVGDSRGWDVGVTTESNQRKGSSFSWERVWRVGYRERAMHYSGPHVHKLTQRLRRVRVHLDIDGGQLSFWDPDSNTHLHTFTHTFAERVFPFFYSNVLQVTQRILPVKISVWLDKH</sequence>
<dbReference type="SUPFAM" id="SSF57850">
    <property type="entry name" value="RING/U-box"/>
    <property type="match status" value="1"/>
</dbReference>
<dbReference type="PROSITE" id="PS00518">
    <property type="entry name" value="ZF_RING_1"/>
    <property type="match status" value="1"/>
</dbReference>
<dbReference type="InterPro" id="IPR006574">
    <property type="entry name" value="PRY"/>
</dbReference>
<keyword evidence="1" id="KW-0479">Metal-binding</keyword>
<dbReference type="SMART" id="SM00336">
    <property type="entry name" value="BBOX"/>
    <property type="match status" value="1"/>
</dbReference>
<evidence type="ECO:0000256" key="4">
    <source>
        <dbReference type="PROSITE-ProRule" id="PRU00024"/>
    </source>
</evidence>
<evidence type="ECO:0000256" key="1">
    <source>
        <dbReference type="ARBA" id="ARBA00022723"/>
    </source>
</evidence>
<accession>A0ABD1JAD9</accession>
<comment type="caution">
    <text evidence="8">The sequence shown here is derived from an EMBL/GenBank/DDBJ whole genome shotgun (WGS) entry which is preliminary data.</text>
</comment>
<reference evidence="8 9" key="1">
    <citation type="submission" date="2024-09" db="EMBL/GenBank/DDBJ databases">
        <title>A chromosome-level genome assembly of Gray's grenadier anchovy, Coilia grayii.</title>
        <authorList>
            <person name="Fu Z."/>
        </authorList>
    </citation>
    <scope>NUCLEOTIDE SEQUENCE [LARGE SCALE GENOMIC DNA]</scope>
    <source>
        <strain evidence="8">G4</strain>
        <tissue evidence="8">Muscle</tissue>
    </source>
</reference>
<keyword evidence="2 4" id="KW-0863">Zinc-finger</keyword>
<keyword evidence="3" id="KW-0862">Zinc</keyword>
<evidence type="ECO:0000313" key="9">
    <source>
        <dbReference type="Proteomes" id="UP001591681"/>
    </source>
</evidence>
<dbReference type="CDD" id="cd12893">
    <property type="entry name" value="SPRY_PRY_TRIM35"/>
    <property type="match status" value="1"/>
</dbReference>
<dbReference type="PANTHER" id="PTHR24103">
    <property type="entry name" value="E3 UBIQUITIN-PROTEIN LIGASE TRIM"/>
    <property type="match status" value="1"/>
</dbReference>
<dbReference type="SMART" id="SM00504">
    <property type="entry name" value="Ubox"/>
    <property type="match status" value="1"/>
</dbReference>
<dbReference type="Pfam" id="PF00643">
    <property type="entry name" value="zf-B_box"/>
    <property type="match status" value="1"/>
</dbReference>
<gene>
    <name evidence="8" type="ORF">ACEWY4_019679</name>
</gene>
<dbReference type="EMBL" id="JBHFQA010000017">
    <property type="protein sequence ID" value="KAL2084161.1"/>
    <property type="molecule type" value="Genomic_DNA"/>
</dbReference>
<feature type="domain" description="B30.2/SPRY" evidence="7">
    <location>
        <begin position="285"/>
        <end position="472"/>
    </location>
</feature>
<feature type="domain" description="RING-type" evidence="5">
    <location>
        <begin position="22"/>
        <end position="62"/>
    </location>
</feature>
<dbReference type="InterPro" id="IPR001870">
    <property type="entry name" value="B30.2/SPRY"/>
</dbReference>
<dbReference type="InterPro" id="IPR003879">
    <property type="entry name" value="Butyrophylin_SPRY"/>
</dbReference>
<dbReference type="AlphaFoldDB" id="A0ABD1JAD9"/>
<protein>
    <recommendedName>
        <fullName evidence="10">Zinc-binding protein A33-like</fullName>
    </recommendedName>
</protein>
<evidence type="ECO:0000259" key="7">
    <source>
        <dbReference type="PROSITE" id="PS50188"/>
    </source>
</evidence>
<dbReference type="InterPro" id="IPR050143">
    <property type="entry name" value="TRIM/RBCC"/>
</dbReference>
<dbReference type="InterPro" id="IPR043136">
    <property type="entry name" value="B30.2/SPRY_sf"/>
</dbReference>
<proteinExistence type="predicted"/>
<dbReference type="SUPFAM" id="SSF49899">
    <property type="entry name" value="Concanavalin A-like lectins/glucanases"/>
    <property type="match status" value="1"/>
</dbReference>
<dbReference type="Pfam" id="PF00622">
    <property type="entry name" value="SPRY"/>
    <property type="match status" value="1"/>
</dbReference>
<name>A0ABD1JAD9_9TELE</name>
<evidence type="ECO:0000313" key="8">
    <source>
        <dbReference type="EMBL" id="KAL2084161.1"/>
    </source>
</evidence>
<dbReference type="InterPro" id="IPR013320">
    <property type="entry name" value="ConA-like_dom_sf"/>
</dbReference>
<dbReference type="SMART" id="SM00449">
    <property type="entry name" value="SPRY"/>
    <property type="match status" value="1"/>
</dbReference>
<dbReference type="InterPro" id="IPR001841">
    <property type="entry name" value="Znf_RING"/>
</dbReference>
<dbReference type="PRINTS" id="PR01407">
    <property type="entry name" value="BUTYPHLNCDUF"/>
</dbReference>
<dbReference type="Proteomes" id="UP001591681">
    <property type="component" value="Unassembled WGS sequence"/>
</dbReference>
<dbReference type="InterPro" id="IPR003613">
    <property type="entry name" value="Ubox_domain"/>
</dbReference>
<evidence type="ECO:0000256" key="2">
    <source>
        <dbReference type="ARBA" id="ARBA00022771"/>
    </source>
</evidence>
<keyword evidence="9" id="KW-1185">Reference proteome</keyword>
<dbReference type="SUPFAM" id="SSF57845">
    <property type="entry name" value="B-box zinc-binding domain"/>
    <property type="match status" value="1"/>
</dbReference>
<dbReference type="PROSITE" id="PS50188">
    <property type="entry name" value="B302_SPRY"/>
    <property type="match status" value="1"/>
</dbReference>
<evidence type="ECO:0000259" key="6">
    <source>
        <dbReference type="PROSITE" id="PS50119"/>
    </source>
</evidence>
<dbReference type="Pfam" id="PF13765">
    <property type="entry name" value="PRY"/>
    <property type="match status" value="1"/>
</dbReference>
<evidence type="ECO:0008006" key="10">
    <source>
        <dbReference type="Google" id="ProtNLM"/>
    </source>
</evidence>
<dbReference type="Gene3D" id="3.30.40.10">
    <property type="entry name" value="Zinc/RING finger domain, C3HC4 (zinc finger)"/>
    <property type="match status" value="1"/>
</dbReference>
<dbReference type="PROSITE" id="PS50119">
    <property type="entry name" value="ZF_BBOX"/>
    <property type="match status" value="1"/>
</dbReference>
<dbReference type="Gene3D" id="3.30.160.60">
    <property type="entry name" value="Classic Zinc Finger"/>
    <property type="match status" value="1"/>
</dbReference>
<evidence type="ECO:0000259" key="5">
    <source>
        <dbReference type="PROSITE" id="PS50089"/>
    </source>
</evidence>
<dbReference type="InterPro" id="IPR017907">
    <property type="entry name" value="Znf_RING_CS"/>
</dbReference>
<dbReference type="GO" id="GO:0008270">
    <property type="term" value="F:zinc ion binding"/>
    <property type="evidence" value="ECO:0007669"/>
    <property type="project" value="UniProtKB-KW"/>
</dbReference>